<keyword evidence="2" id="KW-1185">Reference proteome</keyword>
<protein>
    <submittedName>
        <fullName evidence="1">PKHG4 protein</fullName>
    </submittedName>
</protein>
<dbReference type="Proteomes" id="UP000566440">
    <property type="component" value="Unassembled WGS sequence"/>
</dbReference>
<dbReference type="PANTHER" id="PTHR45845:SF4">
    <property type="entry name" value="PLECKSTRIN HOMOLOGY DOMAIN CONTAINING, FAMILY G (WITH RHOGEF DOMAIN) MEMBER 4"/>
    <property type="match status" value="1"/>
</dbReference>
<dbReference type="AlphaFoldDB" id="A0A7K9SH44"/>
<dbReference type="InterPro" id="IPR052231">
    <property type="entry name" value="Rho_GEF_signaling-related"/>
</dbReference>
<dbReference type="OrthoDB" id="1594986at2759"/>
<feature type="non-terminal residue" evidence="1">
    <location>
        <position position="1"/>
    </location>
</feature>
<dbReference type="PANTHER" id="PTHR45845">
    <property type="entry name" value="RHO GUANINE NUCLEOTIDE EXCHANGE FACTOR-RELATED"/>
    <property type="match status" value="1"/>
</dbReference>
<organism evidence="1 2">
    <name type="scientific">Galbula dea</name>
    <dbReference type="NCBI Taxonomy" id="1109041"/>
    <lineage>
        <taxon>Eukaryota</taxon>
        <taxon>Metazoa</taxon>
        <taxon>Chordata</taxon>
        <taxon>Craniata</taxon>
        <taxon>Vertebrata</taxon>
        <taxon>Euteleostomi</taxon>
        <taxon>Archelosauria</taxon>
        <taxon>Archosauria</taxon>
        <taxon>Dinosauria</taxon>
        <taxon>Saurischia</taxon>
        <taxon>Theropoda</taxon>
        <taxon>Coelurosauria</taxon>
        <taxon>Aves</taxon>
        <taxon>Neognathae</taxon>
        <taxon>Neoaves</taxon>
        <taxon>Telluraves</taxon>
        <taxon>Coraciimorphae</taxon>
        <taxon>Piciformes</taxon>
        <taxon>Galbulidae</taxon>
        <taxon>Galbula</taxon>
    </lineage>
</organism>
<sequence length="144" mass="17079">MLSNQRIQELELLMDFERVAECLKEVSSWIEKVGRRRLKETLNLDDSLEMLLQAQKQFRDFDLVASEYCRRGQEALKKMDRWEDFSSVDVQPYRGKLQACREQLEEFCTQLDESRHRLSETVRLYEFFDKVRGGICCLGDAVKS</sequence>
<feature type="non-terminal residue" evidence="1">
    <location>
        <position position="144"/>
    </location>
</feature>
<evidence type="ECO:0000313" key="1">
    <source>
        <dbReference type="EMBL" id="NXI34963.1"/>
    </source>
</evidence>
<dbReference type="Gene3D" id="1.20.58.60">
    <property type="match status" value="1"/>
</dbReference>
<proteinExistence type="predicted"/>
<reference evidence="1 2" key="1">
    <citation type="submission" date="2019-09" db="EMBL/GenBank/DDBJ databases">
        <title>Bird 10,000 Genomes (B10K) Project - Family phase.</title>
        <authorList>
            <person name="Zhang G."/>
        </authorList>
    </citation>
    <scope>NUCLEOTIDE SEQUENCE [LARGE SCALE GENOMIC DNA]</scope>
    <source>
        <strain evidence="1">B10K-DU-001-62</strain>
        <tissue evidence="1">Muscle</tissue>
    </source>
</reference>
<accession>A0A7K9SH44</accession>
<evidence type="ECO:0000313" key="2">
    <source>
        <dbReference type="Proteomes" id="UP000566440"/>
    </source>
</evidence>
<gene>
    <name evidence="1" type="primary">Plekhg4</name>
    <name evidence="1" type="ORF">GALDEA_R14104</name>
</gene>
<dbReference type="EMBL" id="VWZX01000533">
    <property type="protein sequence ID" value="NXI34963.1"/>
    <property type="molecule type" value="Genomic_DNA"/>
</dbReference>
<comment type="caution">
    <text evidence="1">The sequence shown here is derived from an EMBL/GenBank/DDBJ whole genome shotgun (WGS) entry which is preliminary data.</text>
</comment>
<name>A0A7K9SH44_9PICI</name>